<dbReference type="RefSeq" id="WP_157552216.1">
    <property type="nucleotide sequence ID" value="NZ_JABELX010000005.1"/>
</dbReference>
<keyword evidence="3" id="KW-1185">Reference proteome</keyword>
<reference evidence="2 3" key="1">
    <citation type="submission" date="2020-05" db="EMBL/GenBank/DDBJ databases">
        <title>MicrobeNet Type strains.</title>
        <authorList>
            <person name="Nicholson A.C."/>
        </authorList>
    </citation>
    <scope>NUCLEOTIDE SEQUENCE [LARGE SCALE GENOMIC DNA]</scope>
    <source>
        <strain evidence="2 3">JCM 3224</strain>
    </source>
</reference>
<comment type="caution">
    <text evidence="2">The sequence shown here is derived from an EMBL/GenBank/DDBJ whole genome shotgun (WGS) entry which is preliminary data.</text>
</comment>
<name>A0A849BYT9_9NOCA</name>
<proteinExistence type="predicted"/>
<evidence type="ECO:0000313" key="2">
    <source>
        <dbReference type="EMBL" id="NNH71454.1"/>
    </source>
</evidence>
<protein>
    <submittedName>
        <fullName evidence="2">Uncharacterized protein</fullName>
    </submittedName>
</protein>
<sequence>MAALMAAALSLVTTGADTSADTSENTGPTTASTASAAVEPPLPVLGARSADPATGNINKTATPGTPAVNIGDCMEFGANTHPEKAVCGNGNSHYKVVATAAANNHCPADVDHVHHHPRPGTEHDLLCMDIDWSVGGCIELGGDGPRHIDCHATDTTEAVRVLAIESSTTDITACPSNAGFVYDQRRIVVCVAHL</sequence>
<organism evidence="2 3">
    <name type="scientific">Nocardia uniformis</name>
    <dbReference type="NCBI Taxonomy" id="53432"/>
    <lineage>
        <taxon>Bacteria</taxon>
        <taxon>Bacillati</taxon>
        <taxon>Actinomycetota</taxon>
        <taxon>Actinomycetes</taxon>
        <taxon>Mycobacteriales</taxon>
        <taxon>Nocardiaceae</taxon>
        <taxon>Nocardia</taxon>
    </lineage>
</organism>
<feature type="region of interest" description="Disordered" evidence="1">
    <location>
        <begin position="14"/>
        <end position="40"/>
    </location>
</feature>
<evidence type="ECO:0000313" key="3">
    <source>
        <dbReference type="Proteomes" id="UP000586827"/>
    </source>
</evidence>
<dbReference type="Proteomes" id="UP000586827">
    <property type="component" value="Unassembled WGS sequence"/>
</dbReference>
<feature type="compositionally biased region" description="Polar residues" evidence="1">
    <location>
        <begin position="14"/>
        <end position="28"/>
    </location>
</feature>
<evidence type="ECO:0000256" key="1">
    <source>
        <dbReference type="SAM" id="MobiDB-lite"/>
    </source>
</evidence>
<dbReference type="EMBL" id="JABELX010000005">
    <property type="protein sequence ID" value="NNH71454.1"/>
    <property type="molecule type" value="Genomic_DNA"/>
</dbReference>
<gene>
    <name evidence="2" type="ORF">HLB23_16555</name>
</gene>
<dbReference type="AlphaFoldDB" id="A0A849BYT9"/>
<accession>A0A849BYT9</accession>